<reference evidence="3" key="1">
    <citation type="submission" date="2020-11" db="EMBL/GenBank/DDBJ databases">
        <authorList>
            <consortium name="DOE Joint Genome Institute"/>
            <person name="Ahrendt S."/>
            <person name="Riley R."/>
            <person name="Andreopoulos W."/>
            <person name="Labutti K."/>
            <person name="Pangilinan J."/>
            <person name="Ruiz-Duenas F.J."/>
            <person name="Barrasa J.M."/>
            <person name="Sanchez-Garcia M."/>
            <person name="Camarero S."/>
            <person name="Miyauchi S."/>
            <person name="Serrano A."/>
            <person name="Linde D."/>
            <person name="Babiker R."/>
            <person name="Drula E."/>
            <person name="Ayuso-Fernandez I."/>
            <person name="Pacheco R."/>
            <person name="Padilla G."/>
            <person name="Ferreira P."/>
            <person name="Barriuso J."/>
            <person name="Kellner H."/>
            <person name="Castanera R."/>
            <person name="Alfaro M."/>
            <person name="Ramirez L."/>
            <person name="Pisabarro A.G."/>
            <person name="Kuo A."/>
            <person name="Tritt A."/>
            <person name="Lipzen A."/>
            <person name="He G."/>
            <person name="Yan M."/>
            <person name="Ng V."/>
            <person name="Cullen D."/>
            <person name="Martin F."/>
            <person name="Rosso M.-N."/>
            <person name="Henrissat B."/>
            <person name="Hibbett D."/>
            <person name="Martinez A.T."/>
            <person name="Grigoriev I.V."/>
        </authorList>
    </citation>
    <scope>NUCLEOTIDE SEQUENCE</scope>
    <source>
        <strain evidence="3">AH 40177</strain>
    </source>
</reference>
<name>A0A9P5PVA9_9AGAR</name>
<dbReference type="PANTHER" id="PTHR10219">
    <property type="entry name" value="GLYCOLIPID TRANSFER PROTEIN-RELATED"/>
    <property type="match status" value="1"/>
</dbReference>
<dbReference type="Pfam" id="PF08718">
    <property type="entry name" value="GLTP"/>
    <property type="match status" value="1"/>
</dbReference>
<gene>
    <name evidence="3" type="ORF">BDP27DRAFT_1323541</name>
</gene>
<comment type="caution">
    <text evidence="3">The sequence shown here is derived from an EMBL/GenBank/DDBJ whole genome shotgun (WGS) entry which is preliminary data.</text>
</comment>
<accession>A0A9P5PVA9</accession>
<dbReference type="GO" id="GO:1902388">
    <property type="term" value="F:ceramide 1-phosphate transfer activity"/>
    <property type="evidence" value="ECO:0007669"/>
    <property type="project" value="TreeGrafter"/>
</dbReference>
<sequence>MAPLFERIKSFDTSFLEASDGLVTMFDLFGSRVFGFVQSDIKSNIGGVRAYYENHQNSSKTLEDLVRSEAGSHPKHGTACLIRLIRGLALTQHALKHMQDHPSDELHVCFKNAYDVVLRHHHAWVVRGVVNVSMSSHPRRPTSTRFLSLYLSGEPAERFDPELGKWLKALGDIVTRIKDFLEGGGHGKV</sequence>
<dbReference type="GO" id="GO:0016020">
    <property type="term" value="C:membrane"/>
    <property type="evidence" value="ECO:0007669"/>
    <property type="project" value="TreeGrafter"/>
</dbReference>
<evidence type="ECO:0000313" key="4">
    <source>
        <dbReference type="Proteomes" id="UP000772434"/>
    </source>
</evidence>
<keyword evidence="4" id="KW-1185">Reference proteome</keyword>
<dbReference type="OrthoDB" id="205255at2759"/>
<protein>
    <submittedName>
        <fullName evidence="3">Glycolipid transfer protein</fullName>
    </submittedName>
</protein>
<dbReference type="AlphaFoldDB" id="A0A9P5PVA9"/>
<proteinExistence type="predicted"/>
<dbReference type="GO" id="GO:1902387">
    <property type="term" value="F:ceramide 1-phosphate binding"/>
    <property type="evidence" value="ECO:0007669"/>
    <property type="project" value="TreeGrafter"/>
</dbReference>
<dbReference type="Gene3D" id="1.10.3520.10">
    <property type="entry name" value="Glycolipid transfer protein"/>
    <property type="match status" value="1"/>
</dbReference>
<dbReference type="SUPFAM" id="SSF110004">
    <property type="entry name" value="Glycolipid transfer protein, GLTP"/>
    <property type="match status" value="1"/>
</dbReference>
<dbReference type="InterPro" id="IPR036497">
    <property type="entry name" value="GLTP_sf"/>
</dbReference>
<organism evidence="3 4">
    <name type="scientific">Rhodocollybia butyracea</name>
    <dbReference type="NCBI Taxonomy" id="206335"/>
    <lineage>
        <taxon>Eukaryota</taxon>
        <taxon>Fungi</taxon>
        <taxon>Dikarya</taxon>
        <taxon>Basidiomycota</taxon>
        <taxon>Agaricomycotina</taxon>
        <taxon>Agaricomycetes</taxon>
        <taxon>Agaricomycetidae</taxon>
        <taxon>Agaricales</taxon>
        <taxon>Marasmiineae</taxon>
        <taxon>Omphalotaceae</taxon>
        <taxon>Rhodocollybia</taxon>
    </lineage>
</organism>
<keyword evidence="1" id="KW-0813">Transport</keyword>
<dbReference type="Proteomes" id="UP000772434">
    <property type="component" value="Unassembled WGS sequence"/>
</dbReference>
<evidence type="ECO:0000313" key="3">
    <source>
        <dbReference type="EMBL" id="KAF9070598.1"/>
    </source>
</evidence>
<dbReference type="GO" id="GO:0005829">
    <property type="term" value="C:cytosol"/>
    <property type="evidence" value="ECO:0007669"/>
    <property type="project" value="TreeGrafter"/>
</dbReference>
<evidence type="ECO:0000259" key="2">
    <source>
        <dbReference type="Pfam" id="PF08718"/>
    </source>
</evidence>
<feature type="domain" description="Glycolipid transfer protein" evidence="2">
    <location>
        <begin position="14"/>
        <end position="142"/>
    </location>
</feature>
<dbReference type="InterPro" id="IPR014830">
    <property type="entry name" value="Glycolipid_transfer_prot_dom"/>
</dbReference>
<evidence type="ECO:0000256" key="1">
    <source>
        <dbReference type="ARBA" id="ARBA00022448"/>
    </source>
</evidence>
<dbReference type="EMBL" id="JADNRY010000039">
    <property type="protein sequence ID" value="KAF9070598.1"/>
    <property type="molecule type" value="Genomic_DNA"/>
</dbReference>
<dbReference type="PANTHER" id="PTHR10219:SF25">
    <property type="entry name" value="PLECKSTRIN HOMOLOGY DOMAIN-CONTAINING FAMILY A MEMBER 8"/>
    <property type="match status" value="1"/>
</dbReference>